<evidence type="ECO:0000313" key="2">
    <source>
        <dbReference type="Proteomes" id="UP000249396"/>
    </source>
</evidence>
<protein>
    <submittedName>
        <fullName evidence="1">Uncharacterized protein</fullName>
    </submittedName>
</protein>
<accession>A0A2W4TT37</accession>
<proteinExistence type="predicted"/>
<evidence type="ECO:0000313" key="1">
    <source>
        <dbReference type="EMBL" id="PZN85217.1"/>
    </source>
</evidence>
<sequence>MTKTAINPKPLKGWCGQHPHERKILALLETDWPGTQEVSQKAMEYLRLHFADTDIDVQITARSLSQALRAYHDGLFKQSLADRSRLALFVDTLIQELSNEIPGETAMGLRQQLLPERMLSVLDGNPKGQGQADAA</sequence>
<reference evidence="1 2" key="1">
    <citation type="journal article" date="2018" name="Aquat. Microb. Ecol.">
        <title>Gammaproteobacterial methanotrophs dominate.</title>
        <authorList>
            <person name="Rissanen A.J."/>
            <person name="Saarenheimo J."/>
            <person name="Tiirola M."/>
            <person name="Peura S."/>
            <person name="Aalto S.L."/>
            <person name="Karvinen A."/>
            <person name="Nykanen H."/>
        </authorList>
    </citation>
    <scope>NUCLEOTIDE SEQUENCE [LARGE SCALE GENOMIC DNA]</scope>
    <source>
        <strain evidence="1">AMbin10</strain>
    </source>
</reference>
<dbReference type="AlphaFoldDB" id="A0A2W4TT37"/>
<gene>
    <name evidence="1" type="ORF">DM484_01695</name>
</gene>
<organism evidence="1 2">
    <name type="scientific">Candidatus Methylumidiphilus alinenensis</name>
    <dbReference type="NCBI Taxonomy" id="2202197"/>
    <lineage>
        <taxon>Bacteria</taxon>
        <taxon>Pseudomonadati</taxon>
        <taxon>Pseudomonadota</taxon>
        <taxon>Gammaproteobacteria</taxon>
        <taxon>Methylococcales</taxon>
        <taxon>Candidatus Methylumidiphilus</taxon>
    </lineage>
</organism>
<dbReference type="Proteomes" id="UP000249396">
    <property type="component" value="Unassembled WGS sequence"/>
</dbReference>
<dbReference type="EMBL" id="QJPH01000130">
    <property type="protein sequence ID" value="PZN85217.1"/>
    <property type="molecule type" value="Genomic_DNA"/>
</dbReference>
<name>A0A2W4TT37_9GAMM</name>
<comment type="caution">
    <text evidence="1">The sequence shown here is derived from an EMBL/GenBank/DDBJ whole genome shotgun (WGS) entry which is preliminary data.</text>
</comment>